<feature type="short sequence motif" description="GXGXXG" evidence="4">
    <location>
        <begin position="19"/>
        <end position="24"/>
    </location>
</feature>
<dbReference type="PANTHER" id="PTHR14226">
    <property type="entry name" value="NEUROPATHY TARGET ESTERASE/SWISS CHEESE D.MELANOGASTER"/>
    <property type="match status" value="1"/>
</dbReference>
<dbReference type="Proteomes" id="UP000198564">
    <property type="component" value="Unassembled WGS sequence"/>
</dbReference>
<feature type="active site" description="Proton acceptor" evidence="4">
    <location>
        <position position="186"/>
    </location>
</feature>
<dbReference type="CDD" id="cd07209">
    <property type="entry name" value="Pat_hypo_Ecoli_Z1214_like"/>
    <property type="match status" value="1"/>
</dbReference>
<dbReference type="InterPro" id="IPR050301">
    <property type="entry name" value="NTE"/>
</dbReference>
<accession>A0A1H6QZX6</accession>
<sequence>MKSTFFERNNVRRAVVFSGGGAKGAFEIGVWKALNALGYYADIVTGTSIGALNGALYLSGKQEEAEKLWKELEIQDVLNFKPPENKGSIMYYGKTISEFMMYTIKEKGLSSTSLREIISKYIVDESNMRDKGIIFGLSVFNFKNMETENIYLDDIHHGTLIDYLLASSALFPIMEKHYINDIPYIDGGFGNNIPIDMALDKNPDQMVIVDIKGPGVYKRDDRIKNCEHIWVSTNWPLGDMLLFNQKRTELNIQLGYLEMMKRAMPKKYLGCWYTFHTENYQQENDLFFIALNQVLTGEKTSQLYKQLDSKSYQKKLIIELSKKWKKSVDEKTVMLAIIEESGKTFNVSPDKQYEIKEFQNIILERMKQWVESEKNQTAESIYSLNIMNGQDWQREFFEQLPLISNRRIAIHIFKWLNEGVLTYEEPLFYMFLKVKPYSLMIALYCNYLLSKESG</sequence>
<evidence type="ECO:0000256" key="2">
    <source>
        <dbReference type="ARBA" id="ARBA00022963"/>
    </source>
</evidence>
<reference evidence="7" key="1">
    <citation type="submission" date="2016-10" db="EMBL/GenBank/DDBJ databases">
        <authorList>
            <person name="Varghese N."/>
            <person name="Submissions S."/>
        </authorList>
    </citation>
    <scope>NUCLEOTIDE SEQUENCE [LARGE SCALE GENOMIC DNA]</scope>
    <source>
        <strain evidence="7">DSM 25751</strain>
    </source>
</reference>
<evidence type="ECO:0000259" key="5">
    <source>
        <dbReference type="PROSITE" id="PS51635"/>
    </source>
</evidence>
<feature type="short sequence motif" description="DGA/G" evidence="4">
    <location>
        <begin position="186"/>
        <end position="188"/>
    </location>
</feature>
<protein>
    <submittedName>
        <fullName evidence="6">NTE family protein</fullName>
    </submittedName>
</protein>
<dbReference type="Pfam" id="PF01734">
    <property type="entry name" value="Patatin"/>
    <property type="match status" value="1"/>
</dbReference>
<keyword evidence="3 4" id="KW-0443">Lipid metabolism</keyword>
<gene>
    <name evidence="6" type="ORF">SAMN04488113_10111</name>
</gene>
<keyword evidence="2 4" id="KW-0442">Lipid degradation</keyword>
<dbReference type="STRING" id="1130080.SAMN04488113_10111"/>
<dbReference type="PANTHER" id="PTHR14226:SF57">
    <property type="entry name" value="BLR7027 PROTEIN"/>
    <property type="match status" value="1"/>
</dbReference>
<dbReference type="Gene3D" id="3.40.1090.10">
    <property type="entry name" value="Cytosolic phospholipase A2 catalytic domain"/>
    <property type="match status" value="2"/>
</dbReference>
<keyword evidence="1 4" id="KW-0378">Hydrolase</keyword>
<dbReference type="InterPro" id="IPR016035">
    <property type="entry name" value="Acyl_Trfase/lysoPLipase"/>
</dbReference>
<dbReference type="EMBL" id="FNYW01000001">
    <property type="protein sequence ID" value="SEI47656.1"/>
    <property type="molecule type" value="Genomic_DNA"/>
</dbReference>
<dbReference type="OrthoDB" id="9770965at2"/>
<dbReference type="AlphaFoldDB" id="A0A1H6QZX6"/>
<dbReference type="PROSITE" id="PS51635">
    <property type="entry name" value="PNPLA"/>
    <property type="match status" value="1"/>
</dbReference>
<evidence type="ECO:0000256" key="4">
    <source>
        <dbReference type="PROSITE-ProRule" id="PRU01161"/>
    </source>
</evidence>
<keyword evidence="7" id="KW-1185">Reference proteome</keyword>
<dbReference type="SUPFAM" id="SSF52151">
    <property type="entry name" value="FabD/lysophospholipase-like"/>
    <property type="match status" value="1"/>
</dbReference>
<dbReference type="GO" id="GO:0016787">
    <property type="term" value="F:hydrolase activity"/>
    <property type="evidence" value="ECO:0007669"/>
    <property type="project" value="UniProtKB-UniRule"/>
</dbReference>
<evidence type="ECO:0000313" key="6">
    <source>
        <dbReference type="EMBL" id="SEI47656.1"/>
    </source>
</evidence>
<feature type="short sequence motif" description="GXSXG" evidence="4">
    <location>
        <begin position="46"/>
        <end position="50"/>
    </location>
</feature>
<evidence type="ECO:0000256" key="1">
    <source>
        <dbReference type="ARBA" id="ARBA00022801"/>
    </source>
</evidence>
<proteinExistence type="predicted"/>
<organism evidence="6 7">
    <name type="scientific">Alkalibacterium gilvum</name>
    <dbReference type="NCBI Taxonomy" id="1130080"/>
    <lineage>
        <taxon>Bacteria</taxon>
        <taxon>Bacillati</taxon>
        <taxon>Bacillota</taxon>
        <taxon>Bacilli</taxon>
        <taxon>Lactobacillales</taxon>
        <taxon>Carnobacteriaceae</taxon>
        <taxon>Alkalibacterium</taxon>
    </lineage>
</organism>
<feature type="domain" description="PNPLA" evidence="5">
    <location>
        <begin position="15"/>
        <end position="199"/>
    </location>
</feature>
<dbReference type="GO" id="GO:0016042">
    <property type="term" value="P:lipid catabolic process"/>
    <property type="evidence" value="ECO:0007669"/>
    <property type="project" value="UniProtKB-UniRule"/>
</dbReference>
<dbReference type="InterPro" id="IPR002641">
    <property type="entry name" value="PNPLA_dom"/>
</dbReference>
<evidence type="ECO:0000256" key="3">
    <source>
        <dbReference type="ARBA" id="ARBA00023098"/>
    </source>
</evidence>
<dbReference type="RefSeq" id="WP_091631599.1">
    <property type="nucleotide sequence ID" value="NZ_FNYW01000001.1"/>
</dbReference>
<feature type="active site" description="Nucleophile" evidence="4">
    <location>
        <position position="48"/>
    </location>
</feature>
<name>A0A1H6QZX6_9LACT</name>
<evidence type="ECO:0000313" key="7">
    <source>
        <dbReference type="Proteomes" id="UP000198564"/>
    </source>
</evidence>